<keyword evidence="1" id="KW-1133">Transmembrane helix</keyword>
<keyword evidence="1" id="KW-0812">Transmembrane</keyword>
<comment type="caution">
    <text evidence="3">The sequence shown here is derived from an EMBL/GenBank/DDBJ whole genome shotgun (WGS) entry which is preliminary data.</text>
</comment>
<proteinExistence type="predicted"/>
<feature type="signal peptide" evidence="2">
    <location>
        <begin position="1"/>
        <end position="19"/>
    </location>
</feature>
<feature type="non-terminal residue" evidence="3">
    <location>
        <position position="99"/>
    </location>
</feature>
<feature type="transmembrane region" description="Helical" evidence="1">
    <location>
        <begin position="43"/>
        <end position="66"/>
    </location>
</feature>
<dbReference type="EMBL" id="JAWWNJ010000071">
    <property type="protein sequence ID" value="KAK7007397.1"/>
    <property type="molecule type" value="Genomic_DNA"/>
</dbReference>
<evidence type="ECO:0000313" key="3">
    <source>
        <dbReference type="EMBL" id="KAK7007397.1"/>
    </source>
</evidence>
<evidence type="ECO:0000256" key="2">
    <source>
        <dbReference type="SAM" id="SignalP"/>
    </source>
</evidence>
<gene>
    <name evidence="3" type="ORF">R3P38DRAFT_1669193</name>
</gene>
<name>A0AAW0AER3_9AGAR</name>
<evidence type="ECO:0008006" key="5">
    <source>
        <dbReference type="Google" id="ProtNLM"/>
    </source>
</evidence>
<dbReference type="AlphaFoldDB" id="A0AAW0AER3"/>
<keyword evidence="2" id="KW-0732">Signal</keyword>
<evidence type="ECO:0000256" key="1">
    <source>
        <dbReference type="SAM" id="Phobius"/>
    </source>
</evidence>
<evidence type="ECO:0000313" key="4">
    <source>
        <dbReference type="Proteomes" id="UP001362999"/>
    </source>
</evidence>
<keyword evidence="4" id="KW-1185">Reference proteome</keyword>
<dbReference type="Proteomes" id="UP001362999">
    <property type="component" value="Unassembled WGS sequence"/>
</dbReference>
<organism evidence="3 4">
    <name type="scientific">Favolaschia claudopus</name>
    <dbReference type="NCBI Taxonomy" id="2862362"/>
    <lineage>
        <taxon>Eukaryota</taxon>
        <taxon>Fungi</taxon>
        <taxon>Dikarya</taxon>
        <taxon>Basidiomycota</taxon>
        <taxon>Agaricomycotina</taxon>
        <taxon>Agaricomycetes</taxon>
        <taxon>Agaricomycetidae</taxon>
        <taxon>Agaricales</taxon>
        <taxon>Marasmiineae</taxon>
        <taxon>Mycenaceae</taxon>
        <taxon>Favolaschia</taxon>
    </lineage>
</organism>
<reference evidence="3 4" key="1">
    <citation type="journal article" date="2024" name="J Genomics">
        <title>Draft genome sequencing and assembly of Favolaschia claudopus CIRM-BRFM 2984 isolated from oak limbs.</title>
        <authorList>
            <person name="Navarro D."/>
            <person name="Drula E."/>
            <person name="Chaduli D."/>
            <person name="Cazenave R."/>
            <person name="Ahrendt S."/>
            <person name="Wang J."/>
            <person name="Lipzen A."/>
            <person name="Daum C."/>
            <person name="Barry K."/>
            <person name="Grigoriev I.V."/>
            <person name="Favel A."/>
            <person name="Rosso M.N."/>
            <person name="Martin F."/>
        </authorList>
    </citation>
    <scope>NUCLEOTIDE SEQUENCE [LARGE SCALE GENOMIC DNA]</scope>
    <source>
        <strain evidence="3 4">CIRM-BRFM 2984</strain>
    </source>
</reference>
<feature type="chain" id="PRO_5043530360" description="Secreted protein" evidence="2">
    <location>
        <begin position="20"/>
        <end position="99"/>
    </location>
</feature>
<accession>A0AAW0AER3</accession>
<sequence length="99" mass="10694">MRPLLLLLWHALMMPSEYGASDCNRNHTASSLHPSNSPPPSTDSVSVCVWWTFLFGTMVASVSCFLSSYLDVALAARLLRCLAGTMAHGILVSLLANEA</sequence>
<protein>
    <recommendedName>
        <fullName evidence="5">Secreted protein</fullName>
    </recommendedName>
</protein>
<keyword evidence="1" id="KW-0472">Membrane</keyword>